<evidence type="ECO:0008006" key="3">
    <source>
        <dbReference type="Google" id="ProtNLM"/>
    </source>
</evidence>
<evidence type="ECO:0000256" key="1">
    <source>
        <dbReference type="SAM" id="Phobius"/>
    </source>
</evidence>
<feature type="transmembrane region" description="Helical" evidence="1">
    <location>
        <begin position="78"/>
        <end position="97"/>
    </location>
</feature>
<dbReference type="Gene3D" id="3.40.30.10">
    <property type="entry name" value="Glutaredoxin"/>
    <property type="match status" value="1"/>
</dbReference>
<dbReference type="SUPFAM" id="SSF52833">
    <property type="entry name" value="Thioredoxin-like"/>
    <property type="match status" value="1"/>
</dbReference>
<organism evidence="2">
    <name type="scientific">uncultured Sulfurovum sp</name>
    <dbReference type="NCBI Taxonomy" id="269237"/>
    <lineage>
        <taxon>Bacteria</taxon>
        <taxon>Pseudomonadati</taxon>
        <taxon>Campylobacterota</taxon>
        <taxon>Epsilonproteobacteria</taxon>
        <taxon>Campylobacterales</taxon>
        <taxon>Sulfurovaceae</taxon>
        <taxon>Sulfurovum</taxon>
        <taxon>environmental samples</taxon>
    </lineage>
</organism>
<dbReference type="AlphaFoldDB" id="A0A6S6T676"/>
<feature type="transmembrane region" description="Helical" evidence="1">
    <location>
        <begin position="47"/>
        <end position="66"/>
    </location>
</feature>
<name>A0A6S6T676_9BACT</name>
<gene>
    <name evidence="2" type="ORF">HELGO_WM237</name>
</gene>
<dbReference type="EMBL" id="CACVAS010000058">
    <property type="protein sequence ID" value="CAA6811995.1"/>
    <property type="molecule type" value="Genomic_DNA"/>
</dbReference>
<proteinExistence type="predicted"/>
<evidence type="ECO:0000313" key="2">
    <source>
        <dbReference type="EMBL" id="CAA6811995.1"/>
    </source>
</evidence>
<keyword evidence="1" id="KW-0472">Membrane</keyword>
<dbReference type="InterPro" id="IPR036249">
    <property type="entry name" value="Thioredoxin-like_sf"/>
</dbReference>
<sequence>MAIFSRVFLPLLLLLYIATETYMKLQNTSLCGEVGCKLAGELLNFDSIYLNYFGMVGLFILILLGLSSLKKESSKTLFFTVLYAAIAFEATILIYQFLANPEPCIFCLGIFFSLLVIALLSSPKKFLLPLGIVIAIGMALSTLAINKNKAYIIETGTYLIQSETCSHCKKVKTYFADKHIDYQTILAQEVNARHFLKFINIQTIPVLVVKTAHEIKIIQGDKRIIHYYEQQNSNVSKDTSTAPTNPLPQRSSVSYNPLGNDFLTAGANDGGCALTVVETEPCDTNTTH</sequence>
<accession>A0A6S6T676</accession>
<keyword evidence="1" id="KW-0812">Transmembrane</keyword>
<feature type="transmembrane region" description="Helical" evidence="1">
    <location>
        <begin position="103"/>
        <end position="120"/>
    </location>
</feature>
<keyword evidence="1" id="KW-1133">Transmembrane helix</keyword>
<feature type="transmembrane region" description="Helical" evidence="1">
    <location>
        <begin position="127"/>
        <end position="145"/>
    </location>
</feature>
<protein>
    <recommendedName>
        <fullName evidence="3">Vitamin K epoxide reductase domain-containing protein</fullName>
    </recommendedName>
</protein>
<reference evidence="2" key="1">
    <citation type="submission" date="2020-01" db="EMBL/GenBank/DDBJ databases">
        <authorList>
            <person name="Meier V. D."/>
            <person name="Meier V D."/>
        </authorList>
    </citation>
    <scope>NUCLEOTIDE SEQUENCE</scope>
    <source>
        <strain evidence="2">HLG_WM_MAG_01</strain>
    </source>
</reference>